<dbReference type="SUPFAM" id="SSF48452">
    <property type="entry name" value="TPR-like"/>
    <property type="match status" value="1"/>
</dbReference>
<dbReference type="Proteomes" id="UP000197468">
    <property type="component" value="Unassembled WGS sequence"/>
</dbReference>
<dbReference type="Pfam" id="PF14559">
    <property type="entry name" value="TPR_19"/>
    <property type="match status" value="1"/>
</dbReference>
<keyword evidence="1" id="KW-1133">Transmembrane helix</keyword>
<dbReference type="InterPro" id="IPR014562">
    <property type="entry name" value="UCP030959_TPR_rpt-cont"/>
</dbReference>
<name>A0A246JKT8_9BURK</name>
<dbReference type="InterPro" id="IPR011990">
    <property type="entry name" value="TPR-like_helical_dom_sf"/>
</dbReference>
<organism evidence="2 3">
    <name type="scientific">Roseateles aquatilis</name>
    <dbReference type="NCBI Taxonomy" id="431061"/>
    <lineage>
        <taxon>Bacteria</taxon>
        <taxon>Pseudomonadati</taxon>
        <taxon>Pseudomonadota</taxon>
        <taxon>Betaproteobacteria</taxon>
        <taxon>Burkholderiales</taxon>
        <taxon>Sphaerotilaceae</taxon>
        <taxon>Roseateles</taxon>
    </lineage>
</organism>
<evidence type="ECO:0000313" key="3">
    <source>
        <dbReference type="Proteomes" id="UP000197468"/>
    </source>
</evidence>
<proteinExistence type="predicted"/>
<protein>
    <submittedName>
        <fullName evidence="2">Uncharacterized protein</fullName>
    </submittedName>
</protein>
<evidence type="ECO:0000256" key="1">
    <source>
        <dbReference type="SAM" id="Phobius"/>
    </source>
</evidence>
<evidence type="ECO:0000313" key="2">
    <source>
        <dbReference type="EMBL" id="OWQ93195.1"/>
    </source>
</evidence>
<keyword evidence="3" id="KW-1185">Reference proteome</keyword>
<dbReference type="OrthoDB" id="7559170at2"/>
<keyword evidence="1" id="KW-0812">Transmembrane</keyword>
<dbReference type="RefSeq" id="WP_088382344.1">
    <property type="nucleotide sequence ID" value="NZ_NIOF01000001.1"/>
</dbReference>
<sequence length="247" mass="27079">MPFVGLGLHILLALFCAVHVVRHGQQLYWLIILFSFPLLGSLVYLFVIILPHSRIERGAVRAVRAAGRAMDPGRELREARTAFDDTPTAQNQMRLAAALLAAGDAAEAARQYQSCLRGPFAKDLEIRLGAAHACLLSGQPAQALEHLASIRAEKPDFRAEPVALLTARALAGLDRDVEARAEFEAASERFGSVEVWAEYAIWALGRGDSATAQPLLARIDKVSARWNQLAKQLNEPVMRRLRAARKG</sequence>
<accession>A0A246JKT8</accession>
<feature type="transmembrane region" description="Helical" evidence="1">
    <location>
        <begin position="27"/>
        <end position="50"/>
    </location>
</feature>
<gene>
    <name evidence="2" type="ORF">CDN99_01480</name>
</gene>
<dbReference type="PIRSF" id="PIRSF030959">
    <property type="entry name" value="UCP030959"/>
    <property type="match status" value="1"/>
</dbReference>
<dbReference type="Gene3D" id="1.25.40.10">
    <property type="entry name" value="Tetratricopeptide repeat domain"/>
    <property type="match status" value="1"/>
</dbReference>
<reference evidence="2 3" key="1">
    <citation type="journal article" date="2008" name="Int. J. Syst. Evol. Microbiol.">
        <title>Description of Roseateles aquatilis sp. nov. and Roseateles terrae sp. nov., in the class Betaproteobacteria, and emended description of the genus Roseateles.</title>
        <authorList>
            <person name="Gomila M."/>
            <person name="Bowien B."/>
            <person name="Falsen E."/>
            <person name="Moore E.R."/>
            <person name="Lalucat J."/>
        </authorList>
    </citation>
    <scope>NUCLEOTIDE SEQUENCE [LARGE SCALE GENOMIC DNA]</scope>
    <source>
        <strain evidence="2 3">CCUG 48205</strain>
    </source>
</reference>
<keyword evidence="1" id="KW-0472">Membrane</keyword>
<dbReference type="EMBL" id="NIOF01000001">
    <property type="protein sequence ID" value="OWQ93195.1"/>
    <property type="molecule type" value="Genomic_DNA"/>
</dbReference>
<comment type="caution">
    <text evidence="2">The sequence shown here is derived from an EMBL/GenBank/DDBJ whole genome shotgun (WGS) entry which is preliminary data.</text>
</comment>
<dbReference type="AlphaFoldDB" id="A0A246JKT8"/>